<name>A0A4V6WQN2_9BACT</name>
<dbReference type="GO" id="GO:0008270">
    <property type="term" value="F:zinc ion binding"/>
    <property type="evidence" value="ECO:0007669"/>
    <property type="project" value="InterPro"/>
</dbReference>
<dbReference type="InterPro" id="IPR021190">
    <property type="entry name" value="Pept_M10A"/>
</dbReference>
<dbReference type="AlphaFoldDB" id="A0A4V6WQN2"/>
<dbReference type="InterPro" id="IPR001818">
    <property type="entry name" value="Pept_M10_metallopeptidase"/>
</dbReference>
<dbReference type="GO" id="GO:0006508">
    <property type="term" value="P:proteolysis"/>
    <property type="evidence" value="ECO:0007669"/>
    <property type="project" value="UniProtKB-KW"/>
</dbReference>
<dbReference type="Proteomes" id="UP000309215">
    <property type="component" value="Unassembled WGS sequence"/>
</dbReference>
<evidence type="ECO:0000259" key="7">
    <source>
        <dbReference type="SMART" id="SM00235"/>
    </source>
</evidence>
<evidence type="ECO:0000256" key="4">
    <source>
        <dbReference type="ARBA" id="ARBA00022833"/>
    </source>
</evidence>
<dbReference type="Pfam" id="PF00413">
    <property type="entry name" value="Peptidase_M10"/>
    <property type="match status" value="1"/>
</dbReference>
<evidence type="ECO:0000256" key="2">
    <source>
        <dbReference type="ARBA" id="ARBA00022723"/>
    </source>
</evidence>
<dbReference type="InterPro" id="IPR006026">
    <property type="entry name" value="Peptidase_Metallo"/>
</dbReference>
<dbReference type="GO" id="GO:0030574">
    <property type="term" value="P:collagen catabolic process"/>
    <property type="evidence" value="ECO:0007669"/>
    <property type="project" value="TreeGrafter"/>
</dbReference>
<dbReference type="GO" id="GO:0031012">
    <property type="term" value="C:extracellular matrix"/>
    <property type="evidence" value="ECO:0007669"/>
    <property type="project" value="InterPro"/>
</dbReference>
<protein>
    <submittedName>
        <fullName evidence="8">Matrixin family metalloprotease</fullName>
    </submittedName>
</protein>
<evidence type="ECO:0000313" key="9">
    <source>
        <dbReference type="Proteomes" id="UP000309215"/>
    </source>
</evidence>
<dbReference type="SMART" id="SM00235">
    <property type="entry name" value="ZnMc"/>
    <property type="match status" value="1"/>
</dbReference>
<feature type="domain" description="Peptidase metallopeptidase" evidence="7">
    <location>
        <begin position="38"/>
        <end position="205"/>
    </location>
</feature>
<keyword evidence="1 8" id="KW-0645">Protease</keyword>
<keyword evidence="6" id="KW-0472">Membrane</keyword>
<evidence type="ECO:0000256" key="1">
    <source>
        <dbReference type="ARBA" id="ARBA00022670"/>
    </source>
</evidence>
<evidence type="ECO:0000256" key="3">
    <source>
        <dbReference type="ARBA" id="ARBA00022801"/>
    </source>
</evidence>
<evidence type="ECO:0000256" key="6">
    <source>
        <dbReference type="SAM" id="Phobius"/>
    </source>
</evidence>
<keyword evidence="4" id="KW-0862">Zinc</keyword>
<dbReference type="EMBL" id="SSMQ01000040">
    <property type="protein sequence ID" value="TKD01339.1"/>
    <property type="molecule type" value="Genomic_DNA"/>
</dbReference>
<reference evidence="8 9" key="1">
    <citation type="submission" date="2019-04" db="EMBL/GenBank/DDBJ databases">
        <authorList>
            <person name="Li Y."/>
            <person name="Wang J."/>
        </authorList>
    </citation>
    <scope>NUCLEOTIDE SEQUENCE [LARGE SCALE GENOMIC DNA]</scope>
    <source>
        <strain evidence="8 9">DSM 14668</strain>
    </source>
</reference>
<proteinExistence type="predicted"/>
<sequence length="268" mass="28232">MNRARAVFVFVRASLGVLVGLFFTPPAGAYETGRSEYGARLHFPSLPARVRLATPVPGVSDGGRGALRRATATWSGVFCGSLGGSVVEANVGEDASIEVRVVISGWRHGAAIAAHTDVESDKWTGEIRRVEIELDATRRWSDTERVPADALDLETVLLHELGHAAGLAHSGQTTAVMRAGIKPGHAARRALDPDDVAGICAVYAAPASIRKDEPSVRTDPGGSFVSAPRAFFFSAAIGAVGAGIFGWRRRRNARALKRSDPGSTPADA</sequence>
<keyword evidence="6" id="KW-1133">Transmembrane helix</keyword>
<feature type="transmembrane region" description="Helical" evidence="6">
    <location>
        <begin position="230"/>
        <end position="248"/>
    </location>
</feature>
<dbReference type="PRINTS" id="PR00138">
    <property type="entry name" value="MATRIXIN"/>
</dbReference>
<dbReference type="PANTHER" id="PTHR10201">
    <property type="entry name" value="MATRIX METALLOPROTEINASE"/>
    <property type="match status" value="1"/>
</dbReference>
<dbReference type="InterPro" id="IPR024079">
    <property type="entry name" value="MetalloPept_cat_dom_sf"/>
</dbReference>
<dbReference type="PANTHER" id="PTHR10201:SF323">
    <property type="entry name" value="MATRIX METALLOPROTEINASE-21"/>
    <property type="match status" value="1"/>
</dbReference>
<gene>
    <name evidence="8" type="ORF">E8A74_31325</name>
</gene>
<dbReference type="GO" id="GO:0004222">
    <property type="term" value="F:metalloendopeptidase activity"/>
    <property type="evidence" value="ECO:0007669"/>
    <property type="project" value="InterPro"/>
</dbReference>
<dbReference type="SUPFAM" id="SSF55486">
    <property type="entry name" value="Metalloproteases ('zincins'), catalytic domain"/>
    <property type="match status" value="1"/>
</dbReference>
<organism evidence="8 9">
    <name type="scientific">Polyangium fumosum</name>
    <dbReference type="NCBI Taxonomy" id="889272"/>
    <lineage>
        <taxon>Bacteria</taxon>
        <taxon>Pseudomonadati</taxon>
        <taxon>Myxococcota</taxon>
        <taxon>Polyangia</taxon>
        <taxon>Polyangiales</taxon>
        <taxon>Polyangiaceae</taxon>
        <taxon>Polyangium</taxon>
    </lineage>
</organism>
<keyword evidence="6" id="KW-0812">Transmembrane</keyword>
<dbReference type="GO" id="GO:0030198">
    <property type="term" value="P:extracellular matrix organization"/>
    <property type="evidence" value="ECO:0007669"/>
    <property type="project" value="TreeGrafter"/>
</dbReference>
<comment type="caution">
    <text evidence="8">The sequence shown here is derived from an EMBL/GenBank/DDBJ whole genome shotgun (WGS) entry which is preliminary data.</text>
</comment>
<accession>A0A4V6WQN2</accession>
<evidence type="ECO:0000256" key="5">
    <source>
        <dbReference type="ARBA" id="ARBA00023049"/>
    </source>
</evidence>
<keyword evidence="2" id="KW-0479">Metal-binding</keyword>
<dbReference type="Gene3D" id="3.40.390.10">
    <property type="entry name" value="Collagenase (Catalytic Domain)"/>
    <property type="match status" value="1"/>
</dbReference>
<keyword evidence="5 8" id="KW-0482">Metalloprotease</keyword>
<keyword evidence="9" id="KW-1185">Reference proteome</keyword>
<evidence type="ECO:0000313" key="8">
    <source>
        <dbReference type="EMBL" id="TKD01339.1"/>
    </source>
</evidence>
<keyword evidence="3" id="KW-0378">Hydrolase</keyword>
<dbReference type="OrthoDB" id="5516015at2"/>